<name>A0A0H3ABB5_NITV4</name>
<dbReference type="AlphaFoldDB" id="A0A0H3ABB5"/>
<dbReference type="InterPro" id="IPR008407">
    <property type="entry name" value="Brnchd-chn_aa_trnsp_AzlD"/>
</dbReference>
<proteinExistence type="predicted"/>
<keyword evidence="1" id="KW-0812">Transmembrane</keyword>
<evidence type="ECO:0000313" key="2">
    <source>
        <dbReference type="EMBL" id="ABM29940.1"/>
    </source>
</evidence>
<dbReference type="KEGG" id="dvl:Dvul_2929"/>
<reference evidence="3" key="1">
    <citation type="journal article" date="2009" name="Environ. Microbiol.">
        <title>Contribution of mobile genetic elements to Desulfovibrio vulgaris genome plasticity.</title>
        <authorList>
            <person name="Walker C.B."/>
            <person name="Stolyar S."/>
            <person name="Chivian D."/>
            <person name="Pinel N."/>
            <person name="Gabster J.A."/>
            <person name="Dehal P.S."/>
            <person name="He Z."/>
            <person name="Yang Z.K."/>
            <person name="Yen H.C."/>
            <person name="Zhou J."/>
            <person name="Wall J.D."/>
            <person name="Hazen T.C."/>
            <person name="Arkin A.P."/>
            <person name="Stahl D.A."/>
        </authorList>
    </citation>
    <scope>NUCLEOTIDE SEQUENCE [LARGE SCALE GENOMIC DNA]</scope>
    <source>
        <strain evidence="3">DP4</strain>
    </source>
</reference>
<organism evidence="2 3">
    <name type="scientific">Nitratidesulfovibrio vulgaris (strain DP4)</name>
    <name type="common">Desulfovibrio vulgaris</name>
    <dbReference type="NCBI Taxonomy" id="391774"/>
    <lineage>
        <taxon>Bacteria</taxon>
        <taxon>Pseudomonadati</taxon>
        <taxon>Thermodesulfobacteriota</taxon>
        <taxon>Desulfovibrionia</taxon>
        <taxon>Desulfovibrionales</taxon>
        <taxon>Desulfovibrionaceae</taxon>
        <taxon>Nitratidesulfovibrio</taxon>
    </lineage>
</organism>
<feature type="transmembrane region" description="Helical" evidence="1">
    <location>
        <begin position="41"/>
        <end position="60"/>
    </location>
</feature>
<accession>A0A0H3ABB5</accession>
<evidence type="ECO:0000313" key="3">
    <source>
        <dbReference type="Proteomes" id="UP000009173"/>
    </source>
</evidence>
<sequence>MLTDEQIILCIAGMATVTYLPRVLPMALLASRPLNPALARWLGFVPASVLAALLAPDLLLRDGALHVAADNLYLLAAVPTLLVMRFTGSFFGTVAAGMATVAAGRLFFGLP</sequence>
<evidence type="ECO:0000256" key="1">
    <source>
        <dbReference type="SAM" id="Phobius"/>
    </source>
</evidence>
<dbReference type="Proteomes" id="UP000009173">
    <property type="component" value="Chromosome"/>
</dbReference>
<protein>
    <submittedName>
        <fullName evidence="2">Branched-chain amino acid transport</fullName>
    </submittedName>
</protein>
<keyword evidence="1" id="KW-1133">Transmembrane helix</keyword>
<feature type="transmembrane region" description="Helical" evidence="1">
    <location>
        <begin position="90"/>
        <end position="108"/>
    </location>
</feature>
<dbReference type="Pfam" id="PF05437">
    <property type="entry name" value="AzlD"/>
    <property type="match status" value="1"/>
</dbReference>
<gene>
    <name evidence="2" type="ordered locus">Dvul_2929</name>
</gene>
<keyword evidence="1" id="KW-0472">Membrane</keyword>
<dbReference type="EMBL" id="CP000527">
    <property type="protein sequence ID" value="ABM29940.1"/>
    <property type="molecule type" value="Genomic_DNA"/>
</dbReference>
<dbReference type="HOGENOM" id="CLU_157896_0_1_7"/>
<dbReference type="RefSeq" id="WP_011793176.1">
    <property type="nucleotide sequence ID" value="NC_008751.1"/>
</dbReference>
<feature type="transmembrane region" description="Helical" evidence="1">
    <location>
        <begin position="7"/>
        <end position="29"/>
    </location>
</feature>